<dbReference type="EMBL" id="CYXO01000008">
    <property type="protein sequence ID" value="CUN01463.1"/>
    <property type="molecule type" value="Genomic_DNA"/>
</dbReference>
<gene>
    <name evidence="2" type="ORF">ERS852408_00158</name>
    <name evidence="1" type="ORF">ERS852573_01536</name>
</gene>
<protein>
    <submittedName>
        <fullName evidence="2">Uncharacterized protein</fullName>
    </submittedName>
</protein>
<name>A0A173WGM2_9FIRM</name>
<proteinExistence type="predicted"/>
<evidence type="ECO:0000313" key="3">
    <source>
        <dbReference type="Proteomes" id="UP000095380"/>
    </source>
</evidence>
<reference evidence="3 4" key="1">
    <citation type="submission" date="2015-09" db="EMBL/GenBank/DDBJ databases">
        <authorList>
            <consortium name="Pathogen Informatics"/>
        </authorList>
    </citation>
    <scope>NUCLEOTIDE SEQUENCE [LARGE SCALE GENOMIC DNA]</scope>
    <source>
        <strain evidence="2 3">2789STDY5608851</strain>
        <strain evidence="1 4">2789STDY5834961</strain>
    </source>
</reference>
<dbReference type="Proteomes" id="UP000095597">
    <property type="component" value="Unassembled WGS sequence"/>
</dbReference>
<evidence type="ECO:0000313" key="4">
    <source>
        <dbReference type="Proteomes" id="UP000095597"/>
    </source>
</evidence>
<accession>A0A173WGM2</accession>
<sequence length="90" mass="10821">MITDFEYLPLFFIVRCSEEVAIGRFYRYLSMQEKLPVANSMHIQLVNMHKKVDQTCATSRNRHSYIDKIEWLYNNVITLIKHLIKDKIKE</sequence>
<dbReference type="AlphaFoldDB" id="A0A173WGM2"/>
<evidence type="ECO:0000313" key="1">
    <source>
        <dbReference type="EMBL" id="CUN01463.1"/>
    </source>
</evidence>
<dbReference type="Proteomes" id="UP000095380">
    <property type="component" value="Unassembled WGS sequence"/>
</dbReference>
<evidence type="ECO:0000313" key="2">
    <source>
        <dbReference type="EMBL" id="CUN38116.1"/>
    </source>
</evidence>
<dbReference type="EMBL" id="CYYM01000001">
    <property type="protein sequence ID" value="CUN38116.1"/>
    <property type="molecule type" value="Genomic_DNA"/>
</dbReference>
<organism evidence="2 3">
    <name type="scientific">Dorea longicatena</name>
    <dbReference type="NCBI Taxonomy" id="88431"/>
    <lineage>
        <taxon>Bacteria</taxon>
        <taxon>Bacillati</taxon>
        <taxon>Bacillota</taxon>
        <taxon>Clostridia</taxon>
        <taxon>Lachnospirales</taxon>
        <taxon>Lachnospiraceae</taxon>
        <taxon>Dorea</taxon>
    </lineage>
</organism>